<evidence type="ECO:0000313" key="2">
    <source>
        <dbReference type="Proteomes" id="UP001500655"/>
    </source>
</evidence>
<gene>
    <name evidence="1" type="ORF">GCM10009681_18600</name>
</gene>
<dbReference type="Proteomes" id="UP001500655">
    <property type="component" value="Unassembled WGS sequence"/>
</dbReference>
<comment type="caution">
    <text evidence="1">The sequence shown here is derived from an EMBL/GenBank/DDBJ whole genome shotgun (WGS) entry which is preliminary data.</text>
</comment>
<evidence type="ECO:0000313" key="1">
    <source>
        <dbReference type="EMBL" id="GAA1747709.1"/>
    </source>
</evidence>
<proteinExistence type="predicted"/>
<dbReference type="EMBL" id="BAAALS010000007">
    <property type="protein sequence ID" value="GAA1747709.1"/>
    <property type="molecule type" value="Genomic_DNA"/>
</dbReference>
<protein>
    <submittedName>
        <fullName evidence="1">Uncharacterized protein</fullName>
    </submittedName>
</protein>
<organism evidence="1 2">
    <name type="scientific">Luedemannella helvata</name>
    <dbReference type="NCBI Taxonomy" id="349315"/>
    <lineage>
        <taxon>Bacteria</taxon>
        <taxon>Bacillati</taxon>
        <taxon>Actinomycetota</taxon>
        <taxon>Actinomycetes</taxon>
        <taxon>Micromonosporales</taxon>
        <taxon>Micromonosporaceae</taxon>
        <taxon>Luedemannella</taxon>
    </lineage>
</organism>
<accession>A0ABN2K3Q7</accession>
<keyword evidence="2" id="KW-1185">Reference proteome</keyword>
<name>A0ABN2K3Q7_9ACTN</name>
<sequence>MLWLEMSGDVVGEVSLDPRGEFVTNFDIGGCEALGVPPNWLDVVAPTSVPRRVDEQ</sequence>
<reference evidence="1 2" key="1">
    <citation type="journal article" date="2019" name="Int. J. Syst. Evol. Microbiol.">
        <title>The Global Catalogue of Microorganisms (GCM) 10K type strain sequencing project: providing services to taxonomists for standard genome sequencing and annotation.</title>
        <authorList>
            <consortium name="The Broad Institute Genomics Platform"/>
            <consortium name="The Broad Institute Genome Sequencing Center for Infectious Disease"/>
            <person name="Wu L."/>
            <person name="Ma J."/>
        </authorList>
    </citation>
    <scope>NUCLEOTIDE SEQUENCE [LARGE SCALE GENOMIC DNA]</scope>
    <source>
        <strain evidence="1 2">JCM 13249</strain>
    </source>
</reference>